<protein>
    <recommendedName>
        <fullName evidence="2">DUF5301 domain-containing protein</fullName>
    </recommendedName>
</protein>
<gene>
    <name evidence="3" type="ORF">BBV17_28340</name>
</gene>
<organism evidence="3 4">
    <name type="scientific">Cytobacillus oceanisediminis</name>
    <dbReference type="NCBI Taxonomy" id="665099"/>
    <lineage>
        <taxon>Bacteria</taxon>
        <taxon>Bacillati</taxon>
        <taxon>Bacillota</taxon>
        <taxon>Bacilli</taxon>
        <taxon>Bacillales</taxon>
        <taxon>Bacillaceae</taxon>
        <taxon>Cytobacillus</taxon>
    </lineage>
</organism>
<accession>A0ABX3CJS2</accession>
<feature type="domain" description="DUF5301" evidence="2">
    <location>
        <begin position="31"/>
        <end position="107"/>
    </location>
</feature>
<comment type="caution">
    <text evidence="3">The sequence shown here is derived from an EMBL/GenBank/DDBJ whole genome shotgun (WGS) entry which is preliminary data.</text>
</comment>
<dbReference type="EMBL" id="MBRJ01000059">
    <property type="protein sequence ID" value="OHX41311.1"/>
    <property type="molecule type" value="Genomic_DNA"/>
</dbReference>
<dbReference type="InterPro" id="IPR033782">
    <property type="entry name" value="DUF5301"/>
</dbReference>
<proteinExistence type="predicted"/>
<sequence>MKKTIIFSLVLVLGIFGFIYFYTLKSSSFEEIVIFNVEEITSIEIKKNSKEIILTDKNEIEKIMDDFSKIELRKDEQSDKDFNESYWISLFENNKQTYGLTFYDNNFINIYSFESRESSQFKVINDNKLEMQNLFK</sequence>
<feature type="transmembrane region" description="Helical" evidence="1">
    <location>
        <begin position="6"/>
        <end position="24"/>
    </location>
</feature>
<evidence type="ECO:0000259" key="2">
    <source>
        <dbReference type="Pfam" id="PF17225"/>
    </source>
</evidence>
<evidence type="ECO:0000313" key="3">
    <source>
        <dbReference type="EMBL" id="OHX41311.1"/>
    </source>
</evidence>
<evidence type="ECO:0000313" key="4">
    <source>
        <dbReference type="Proteomes" id="UP000180194"/>
    </source>
</evidence>
<dbReference type="Proteomes" id="UP000180194">
    <property type="component" value="Unassembled WGS sequence"/>
</dbReference>
<keyword evidence="1" id="KW-0472">Membrane</keyword>
<dbReference type="RefSeq" id="WP_071159774.1">
    <property type="nucleotide sequence ID" value="NZ_MBRJ01000059.1"/>
</dbReference>
<evidence type="ECO:0000256" key="1">
    <source>
        <dbReference type="SAM" id="Phobius"/>
    </source>
</evidence>
<keyword evidence="1" id="KW-0812">Transmembrane</keyword>
<name>A0ABX3CJS2_9BACI</name>
<keyword evidence="1" id="KW-1133">Transmembrane helix</keyword>
<keyword evidence="4" id="KW-1185">Reference proteome</keyword>
<reference evidence="3 4" key="1">
    <citation type="submission" date="2016-07" db="EMBL/GenBank/DDBJ databases">
        <title>Bacillus oceanisediminis whole genome.</title>
        <authorList>
            <person name="Pal Y."/>
            <person name="Verma A."/>
            <person name="Mual P."/>
            <person name="Srinivasan K."/>
        </authorList>
    </citation>
    <scope>NUCLEOTIDE SEQUENCE [LARGE SCALE GENOMIC DNA]</scope>
    <source>
        <strain evidence="3 4">Bhandara28</strain>
    </source>
</reference>
<dbReference type="Pfam" id="PF17225">
    <property type="entry name" value="DUF5301"/>
    <property type="match status" value="1"/>
</dbReference>